<dbReference type="SUPFAM" id="SSF161098">
    <property type="entry name" value="MetI-like"/>
    <property type="match status" value="1"/>
</dbReference>
<feature type="domain" description="ABC transmembrane type-1" evidence="11">
    <location>
        <begin position="84"/>
        <end position="269"/>
    </location>
</feature>
<evidence type="ECO:0000313" key="12">
    <source>
        <dbReference type="EMBL" id="TLE02160.1"/>
    </source>
</evidence>
<dbReference type="PROSITE" id="PS50893">
    <property type="entry name" value="ABC_TRANSPORTER_2"/>
    <property type="match status" value="1"/>
</dbReference>
<dbReference type="GO" id="GO:0016887">
    <property type="term" value="F:ATP hydrolysis activity"/>
    <property type="evidence" value="ECO:0007669"/>
    <property type="project" value="InterPro"/>
</dbReference>
<dbReference type="GO" id="GO:0005524">
    <property type="term" value="F:ATP binding"/>
    <property type="evidence" value="ECO:0007669"/>
    <property type="project" value="UniProtKB-KW"/>
</dbReference>
<dbReference type="PROSITE" id="PS50928">
    <property type="entry name" value="ABC_TM1"/>
    <property type="match status" value="1"/>
</dbReference>
<dbReference type="GO" id="GO:0071916">
    <property type="term" value="F:dipeptide transmembrane transporter activity"/>
    <property type="evidence" value="ECO:0007669"/>
    <property type="project" value="TreeGrafter"/>
</dbReference>
<evidence type="ECO:0000256" key="6">
    <source>
        <dbReference type="ARBA" id="ARBA00022840"/>
    </source>
</evidence>
<dbReference type="InterPro" id="IPR027417">
    <property type="entry name" value="P-loop_NTPase"/>
</dbReference>
<dbReference type="OrthoDB" id="9783218at2"/>
<dbReference type="InterPro" id="IPR050366">
    <property type="entry name" value="BP-dependent_transpt_permease"/>
</dbReference>
<evidence type="ECO:0000259" key="11">
    <source>
        <dbReference type="PROSITE" id="PS50928"/>
    </source>
</evidence>
<feature type="transmembrane region" description="Helical" evidence="9">
    <location>
        <begin position="129"/>
        <end position="157"/>
    </location>
</feature>
<dbReference type="InterPro" id="IPR025966">
    <property type="entry name" value="OppC_N"/>
</dbReference>
<dbReference type="Pfam" id="PF00005">
    <property type="entry name" value="ABC_tran"/>
    <property type="match status" value="1"/>
</dbReference>
<dbReference type="NCBIfam" id="NF007738">
    <property type="entry name" value="PRK10417.1"/>
    <property type="match status" value="1"/>
</dbReference>
<dbReference type="InterPro" id="IPR003439">
    <property type="entry name" value="ABC_transporter-like_ATP-bd"/>
</dbReference>
<dbReference type="Pfam" id="PF00528">
    <property type="entry name" value="BPD_transp_1"/>
    <property type="match status" value="1"/>
</dbReference>
<comment type="subcellular location">
    <subcellularLocation>
        <location evidence="1 9">Cell membrane</location>
        <topology evidence="1 9">Multi-pass membrane protein</topology>
    </subcellularLocation>
</comment>
<keyword evidence="2 9" id="KW-0813">Transport</keyword>
<dbReference type="AlphaFoldDB" id="A0A4U8TNJ4"/>
<protein>
    <submittedName>
        <fullName evidence="12">Nickel ABC transporter permease subunit NikC</fullName>
        <ecNumber evidence="12">3.6.3.24</ecNumber>
    </submittedName>
</protein>
<dbReference type="PROSITE" id="PS00211">
    <property type="entry name" value="ABC_TRANSPORTER_1"/>
    <property type="match status" value="1"/>
</dbReference>
<evidence type="ECO:0000256" key="8">
    <source>
        <dbReference type="ARBA" id="ARBA00023136"/>
    </source>
</evidence>
<organism evidence="12 13">
    <name type="scientific">Helicobacter japonicus</name>
    <dbReference type="NCBI Taxonomy" id="425400"/>
    <lineage>
        <taxon>Bacteria</taxon>
        <taxon>Pseudomonadati</taxon>
        <taxon>Campylobacterota</taxon>
        <taxon>Epsilonproteobacteria</taxon>
        <taxon>Campylobacterales</taxon>
        <taxon>Helicobacteraceae</taxon>
        <taxon>Helicobacter</taxon>
    </lineage>
</organism>
<dbReference type="PANTHER" id="PTHR43386">
    <property type="entry name" value="OLIGOPEPTIDE TRANSPORT SYSTEM PERMEASE PROTEIN APPC"/>
    <property type="match status" value="1"/>
</dbReference>
<feature type="domain" description="ABC transporter" evidence="10">
    <location>
        <begin position="311"/>
        <end position="558"/>
    </location>
</feature>
<keyword evidence="8 9" id="KW-0472">Membrane</keyword>
<dbReference type="EC" id="3.6.3.24" evidence="12"/>
<dbReference type="SUPFAM" id="SSF52540">
    <property type="entry name" value="P-loop containing nucleoside triphosphate hydrolases"/>
    <property type="match status" value="1"/>
</dbReference>
<evidence type="ECO:0000256" key="2">
    <source>
        <dbReference type="ARBA" id="ARBA00022448"/>
    </source>
</evidence>
<evidence type="ECO:0000259" key="10">
    <source>
        <dbReference type="PROSITE" id="PS50893"/>
    </source>
</evidence>
<dbReference type="InterPro" id="IPR014157">
    <property type="entry name" value="Nickel_NikC"/>
</dbReference>
<keyword evidence="12" id="KW-0378">Hydrolase</keyword>
<keyword evidence="6" id="KW-0067">ATP-binding</keyword>
<evidence type="ECO:0000313" key="13">
    <source>
        <dbReference type="Proteomes" id="UP000029707"/>
    </source>
</evidence>
<evidence type="ECO:0000256" key="3">
    <source>
        <dbReference type="ARBA" id="ARBA00022475"/>
    </source>
</evidence>
<keyword evidence="4 9" id="KW-0812">Transmembrane</keyword>
<dbReference type="Gene3D" id="3.40.50.300">
    <property type="entry name" value="P-loop containing nucleotide triphosphate hydrolases"/>
    <property type="match status" value="1"/>
</dbReference>
<dbReference type="Gene3D" id="1.10.3720.10">
    <property type="entry name" value="MetI-like"/>
    <property type="match status" value="1"/>
</dbReference>
<dbReference type="GO" id="GO:0015099">
    <property type="term" value="F:nickel cation transmembrane transporter activity"/>
    <property type="evidence" value="ECO:0007669"/>
    <property type="project" value="InterPro"/>
</dbReference>
<sequence>MNKNTNTLHSHNLAHFGWWGKVALISVSVIILIAIFAPILVPYEPDMQDLSAMLAPMSAEHWLGTDYLGRDIFSRILYGASISLGCTFVILAWIVVLGVSVGGLCGFIGGRIDTLCMRVCDVFMGMPTIALSLFLIGMLGVGLENVMIAIIATHWAWYARIVRSIVFNLKNKEFVTLSYTFGANGWQRFKRHLLVPIFSQCAVIASMDIGHIMLHIAGLSFLGLGVQPPIPEWGIMLNEAKDYMWDYPMLILYPGLALFVSVASCNLLGEALRDYFGVQNMLNDLNKKYERVKDSKQILSKNISLSNVQTLQVRDLHICMDSTPLISHLNLKIKSGECVALLGKSGSGKSISALALQGFLASNLTQTSGEIMLDNEVINPRYYRSLAFASIMQNPRTCFNPLLSIHYHLKETLQALHKPYDKSFILQCLQESGFNTQASHTQTKSYAQYVLDSYPFELSGGMLQRVMIALALLTQAPFIIADEPTSDLNRDVAFEILETLHTLQMQKKIGILLITHDLEVVANMAQYVYVVDKGKIVEDMALDKDFYLYTPKTPTTKHLKDIYTSKEKSYVKTL</sequence>
<comment type="caution">
    <text evidence="12">The sequence shown here is derived from an EMBL/GenBank/DDBJ whole genome shotgun (WGS) entry which is preliminary data.</text>
</comment>
<dbReference type="EMBL" id="JRMQ02000003">
    <property type="protein sequence ID" value="TLE02160.1"/>
    <property type="molecule type" value="Genomic_DNA"/>
</dbReference>
<dbReference type="CDD" id="cd03257">
    <property type="entry name" value="ABC_NikE_OppD_transporters"/>
    <property type="match status" value="1"/>
</dbReference>
<evidence type="ECO:0000256" key="5">
    <source>
        <dbReference type="ARBA" id="ARBA00022741"/>
    </source>
</evidence>
<keyword evidence="13" id="KW-1185">Reference proteome</keyword>
<proteinExistence type="inferred from homology"/>
<dbReference type="GO" id="GO:0005886">
    <property type="term" value="C:plasma membrane"/>
    <property type="evidence" value="ECO:0007669"/>
    <property type="project" value="UniProtKB-SubCell"/>
</dbReference>
<comment type="similarity">
    <text evidence="9">Belongs to the binding-protein-dependent transport system permease family.</text>
</comment>
<dbReference type="CDD" id="cd06261">
    <property type="entry name" value="TM_PBP2"/>
    <property type="match status" value="1"/>
</dbReference>
<evidence type="ECO:0000256" key="4">
    <source>
        <dbReference type="ARBA" id="ARBA00022692"/>
    </source>
</evidence>
<dbReference type="Pfam" id="PF12911">
    <property type="entry name" value="OppC_N"/>
    <property type="match status" value="1"/>
</dbReference>
<feature type="transmembrane region" description="Helical" evidence="9">
    <location>
        <begin position="76"/>
        <end position="109"/>
    </location>
</feature>
<dbReference type="SMART" id="SM00382">
    <property type="entry name" value="AAA"/>
    <property type="match status" value="1"/>
</dbReference>
<reference evidence="12 13" key="1">
    <citation type="journal article" date="2014" name="Genome Announc.">
        <title>Draft genome sequences of eight enterohepatic helicobacter species isolated from both laboratory and wild rodents.</title>
        <authorList>
            <person name="Sheh A."/>
            <person name="Shen Z."/>
            <person name="Fox J.G."/>
        </authorList>
    </citation>
    <scope>NUCLEOTIDE SEQUENCE [LARGE SCALE GENOMIC DNA]</scope>
    <source>
        <strain evidence="12 13">MIT 01-6451</strain>
    </source>
</reference>
<keyword evidence="5" id="KW-0547">Nucleotide-binding</keyword>
<dbReference type="InterPro" id="IPR017871">
    <property type="entry name" value="ABC_transporter-like_CS"/>
</dbReference>
<evidence type="ECO:0000256" key="1">
    <source>
        <dbReference type="ARBA" id="ARBA00004651"/>
    </source>
</evidence>
<name>A0A4U8TNJ4_9HELI</name>
<evidence type="ECO:0000256" key="7">
    <source>
        <dbReference type="ARBA" id="ARBA00022989"/>
    </source>
</evidence>
<dbReference type="PANTHER" id="PTHR43386:SF1">
    <property type="entry name" value="D,D-DIPEPTIDE TRANSPORT SYSTEM PERMEASE PROTEIN DDPC-RELATED"/>
    <property type="match status" value="1"/>
</dbReference>
<gene>
    <name evidence="12" type="primary">nikC</name>
    <name evidence="12" type="ORF">LS65_003185</name>
</gene>
<dbReference type="InterPro" id="IPR035906">
    <property type="entry name" value="MetI-like_sf"/>
</dbReference>
<dbReference type="InterPro" id="IPR000515">
    <property type="entry name" value="MetI-like"/>
</dbReference>
<dbReference type="Proteomes" id="UP000029707">
    <property type="component" value="Unassembled WGS sequence"/>
</dbReference>
<keyword evidence="7 9" id="KW-1133">Transmembrane helix</keyword>
<keyword evidence="3" id="KW-1003">Cell membrane</keyword>
<feature type="transmembrane region" description="Helical" evidence="9">
    <location>
        <begin position="22"/>
        <end position="43"/>
    </location>
</feature>
<evidence type="ECO:0000256" key="9">
    <source>
        <dbReference type="RuleBase" id="RU363032"/>
    </source>
</evidence>
<dbReference type="RefSeq" id="WP_052060966.1">
    <property type="nucleotide sequence ID" value="NZ_CAJUDB010000002.1"/>
</dbReference>
<dbReference type="InterPro" id="IPR003593">
    <property type="entry name" value="AAA+_ATPase"/>
</dbReference>
<accession>A0A4U8TNJ4</accession>
<dbReference type="NCBIfam" id="TIGR02790">
    <property type="entry name" value="nickel_nikC"/>
    <property type="match status" value="1"/>
</dbReference>